<dbReference type="EMBL" id="CAJOBG010000109">
    <property type="protein sequence ID" value="CAF3758619.1"/>
    <property type="molecule type" value="Genomic_DNA"/>
</dbReference>
<evidence type="ECO:0000256" key="1">
    <source>
        <dbReference type="SAM" id="MobiDB-lite"/>
    </source>
</evidence>
<evidence type="ECO:0000313" key="7">
    <source>
        <dbReference type="Proteomes" id="UP000663866"/>
    </source>
</evidence>
<reference evidence="4" key="1">
    <citation type="submission" date="2021-02" db="EMBL/GenBank/DDBJ databases">
        <authorList>
            <person name="Nowell W R."/>
        </authorList>
    </citation>
    <scope>NUCLEOTIDE SEQUENCE</scope>
</reference>
<proteinExistence type="predicted"/>
<evidence type="ECO:0000313" key="5">
    <source>
        <dbReference type="EMBL" id="CAF3758619.1"/>
    </source>
</evidence>
<feature type="compositionally biased region" description="Acidic residues" evidence="1">
    <location>
        <begin position="1"/>
        <end position="12"/>
    </location>
</feature>
<keyword evidence="7" id="KW-1185">Reference proteome</keyword>
<dbReference type="EMBL" id="CAJOBF010000086">
    <property type="protein sequence ID" value="CAF3742906.1"/>
    <property type="molecule type" value="Genomic_DNA"/>
</dbReference>
<name>A0A818XMN2_9BILA</name>
<evidence type="ECO:0000313" key="4">
    <source>
        <dbReference type="EMBL" id="CAF3742906.1"/>
    </source>
</evidence>
<protein>
    <submittedName>
        <fullName evidence="4">Uncharacterized protein</fullName>
    </submittedName>
</protein>
<feature type="region of interest" description="Disordered" evidence="1">
    <location>
        <begin position="1"/>
        <end position="44"/>
    </location>
</feature>
<dbReference type="Proteomes" id="UP000663856">
    <property type="component" value="Unassembled WGS sequence"/>
</dbReference>
<dbReference type="Proteomes" id="UP000663866">
    <property type="component" value="Unassembled WGS sequence"/>
</dbReference>
<evidence type="ECO:0000313" key="3">
    <source>
        <dbReference type="EMBL" id="CAF2133416.1"/>
    </source>
</evidence>
<accession>A0A818XMN2</accession>
<dbReference type="AlphaFoldDB" id="A0A818XMN2"/>
<evidence type="ECO:0000313" key="2">
    <source>
        <dbReference type="EMBL" id="CAF1958052.1"/>
    </source>
</evidence>
<comment type="caution">
    <text evidence="4">The sequence shown here is derived from an EMBL/GenBank/DDBJ whole genome shotgun (WGS) entry which is preliminary data.</text>
</comment>
<dbReference type="Proteomes" id="UP000663842">
    <property type="component" value="Unassembled WGS sequence"/>
</dbReference>
<dbReference type="Proteomes" id="UP000663887">
    <property type="component" value="Unassembled WGS sequence"/>
</dbReference>
<organism evidence="4 6">
    <name type="scientific">Rotaria magnacalcarata</name>
    <dbReference type="NCBI Taxonomy" id="392030"/>
    <lineage>
        <taxon>Eukaryota</taxon>
        <taxon>Metazoa</taxon>
        <taxon>Spiralia</taxon>
        <taxon>Gnathifera</taxon>
        <taxon>Rotifera</taxon>
        <taxon>Eurotatoria</taxon>
        <taxon>Bdelloidea</taxon>
        <taxon>Philodinida</taxon>
        <taxon>Philodinidae</taxon>
        <taxon>Rotaria</taxon>
    </lineage>
</organism>
<dbReference type="EMBL" id="CAJNRG010011561">
    <property type="protein sequence ID" value="CAF2133416.1"/>
    <property type="molecule type" value="Genomic_DNA"/>
</dbReference>
<dbReference type="EMBL" id="CAJNRF010000387">
    <property type="protein sequence ID" value="CAF1958052.1"/>
    <property type="molecule type" value="Genomic_DNA"/>
</dbReference>
<gene>
    <name evidence="5" type="ORF">OVN521_LOCUS1554</name>
    <name evidence="4" type="ORF">UXM345_LOCUS1539</name>
    <name evidence="2" type="ORF">WKI299_LOCUS2699</name>
    <name evidence="3" type="ORF">XDN619_LOCUS25171</name>
</gene>
<evidence type="ECO:0000313" key="6">
    <source>
        <dbReference type="Proteomes" id="UP000663842"/>
    </source>
</evidence>
<sequence length="123" mass="13835">MFAVPEVDDDIEVSNPVETTEPIMQLEPKRESPSSTTPPTVSAEKVDKNPIKIQIPSSTTATSKQHRSRRGLFHRNTIHICDQILDRITIRIINRLAMWILLENKPISIKLISTGLAIPLSWG</sequence>